<dbReference type="Proteomes" id="UP000593567">
    <property type="component" value="Unassembled WGS sequence"/>
</dbReference>
<sequence>MEVVLWVSQASEAGDALRIAMVVVEVVAEIDQLADSLVNAQTRPVMPAPAPVPVVVPAPPSPPVIKQNPVPPRKPGYGGMIGFLRGGSGRTGLLSTLY</sequence>
<reference evidence="1" key="1">
    <citation type="submission" date="2020-06" db="EMBL/GenBank/DDBJ databases">
        <title>Draft genome of Bugula neritina, a colonial animal packing powerful symbionts and potential medicines.</title>
        <authorList>
            <person name="Rayko M."/>
        </authorList>
    </citation>
    <scope>NUCLEOTIDE SEQUENCE [LARGE SCALE GENOMIC DNA]</scope>
    <source>
        <strain evidence="1">Kwan_BN1</strain>
    </source>
</reference>
<evidence type="ECO:0000313" key="2">
    <source>
        <dbReference type="Proteomes" id="UP000593567"/>
    </source>
</evidence>
<keyword evidence="2" id="KW-1185">Reference proteome</keyword>
<accession>A0A7J7JIK7</accession>
<evidence type="ECO:0000313" key="1">
    <source>
        <dbReference type="EMBL" id="KAF6026149.1"/>
    </source>
</evidence>
<comment type="caution">
    <text evidence="1">The sequence shown here is derived from an EMBL/GenBank/DDBJ whole genome shotgun (WGS) entry which is preliminary data.</text>
</comment>
<dbReference type="AlphaFoldDB" id="A0A7J7JIK7"/>
<proteinExistence type="predicted"/>
<gene>
    <name evidence="1" type="ORF">EB796_015538</name>
</gene>
<protein>
    <submittedName>
        <fullName evidence="1">Uncharacterized protein</fullName>
    </submittedName>
</protein>
<name>A0A7J7JIK7_BUGNE</name>
<dbReference type="EMBL" id="VXIV02002338">
    <property type="protein sequence ID" value="KAF6026149.1"/>
    <property type="molecule type" value="Genomic_DNA"/>
</dbReference>
<organism evidence="1 2">
    <name type="scientific">Bugula neritina</name>
    <name type="common">Brown bryozoan</name>
    <name type="synonym">Sertularia neritina</name>
    <dbReference type="NCBI Taxonomy" id="10212"/>
    <lineage>
        <taxon>Eukaryota</taxon>
        <taxon>Metazoa</taxon>
        <taxon>Spiralia</taxon>
        <taxon>Lophotrochozoa</taxon>
        <taxon>Bryozoa</taxon>
        <taxon>Gymnolaemata</taxon>
        <taxon>Cheilostomatida</taxon>
        <taxon>Flustrina</taxon>
        <taxon>Buguloidea</taxon>
        <taxon>Bugulidae</taxon>
        <taxon>Bugula</taxon>
    </lineage>
</organism>